<proteinExistence type="predicted"/>
<gene>
    <name evidence="3" type="ORF">ACFQPB_19285</name>
</gene>
<evidence type="ECO:0000256" key="1">
    <source>
        <dbReference type="SAM" id="MobiDB-lite"/>
    </source>
</evidence>
<dbReference type="RefSeq" id="WP_382199633.1">
    <property type="nucleotide sequence ID" value="NZ_JBHTCA010000022.1"/>
</dbReference>
<feature type="compositionally biased region" description="Polar residues" evidence="1">
    <location>
        <begin position="20"/>
        <end position="36"/>
    </location>
</feature>
<dbReference type="Gene3D" id="2.40.160.10">
    <property type="entry name" value="Porin"/>
    <property type="match status" value="1"/>
</dbReference>
<organism evidence="3 4">
    <name type="scientific">Hydrogenophaga atypica</name>
    <dbReference type="NCBI Taxonomy" id="249409"/>
    <lineage>
        <taxon>Bacteria</taxon>
        <taxon>Pseudomonadati</taxon>
        <taxon>Pseudomonadota</taxon>
        <taxon>Betaproteobacteria</taxon>
        <taxon>Burkholderiales</taxon>
        <taxon>Comamonadaceae</taxon>
        <taxon>Hydrogenophaga</taxon>
    </lineage>
</organism>
<evidence type="ECO:0000259" key="2">
    <source>
        <dbReference type="Pfam" id="PF13609"/>
    </source>
</evidence>
<protein>
    <submittedName>
        <fullName evidence="3">Porin</fullName>
    </submittedName>
</protein>
<keyword evidence="4" id="KW-1185">Reference proteome</keyword>
<reference evidence="4" key="1">
    <citation type="journal article" date="2019" name="Int. J. Syst. Evol. Microbiol.">
        <title>The Global Catalogue of Microorganisms (GCM) 10K type strain sequencing project: providing services to taxonomists for standard genome sequencing and annotation.</title>
        <authorList>
            <consortium name="The Broad Institute Genomics Platform"/>
            <consortium name="The Broad Institute Genome Sequencing Center for Infectious Disease"/>
            <person name="Wu L."/>
            <person name="Ma J."/>
        </authorList>
    </citation>
    <scope>NUCLEOTIDE SEQUENCE [LARGE SCALE GENOMIC DNA]</scope>
    <source>
        <strain evidence="4">CGMCC 1.12371</strain>
    </source>
</reference>
<name>A0ABW2QNM4_9BURK</name>
<dbReference type="SUPFAM" id="SSF56935">
    <property type="entry name" value="Porins"/>
    <property type="match status" value="1"/>
</dbReference>
<comment type="caution">
    <text evidence="3">The sequence shown here is derived from an EMBL/GenBank/DDBJ whole genome shotgun (WGS) entry which is preliminary data.</text>
</comment>
<dbReference type="Proteomes" id="UP001596501">
    <property type="component" value="Unassembled WGS sequence"/>
</dbReference>
<accession>A0ABW2QNM4</accession>
<dbReference type="Pfam" id="PF13609">
    <property type="entry name" value="Porin_4"/>
    <property type="match status" value="1"/>
</dbReference>
<feature type="region of interest" description="Disordered" evidence="1">
    <location>
        <begin position="15"/>
        <end position="37"/>
    </location>
</feature>
<evidence type="ECO:0000313" key="3">
    <source>
        <dbReference type="EMBL" id="MFC7411009.1"/>
    </source>
</evidence>
<dbReference type="InterPro" id="IPR033900">
    <property type="entry name" value="Gram_neg_porin_domain"/>
</dbReference>
<sequence>MATAFRRGATYSFGRDSVNAGPSPTGTNCPGQTTPDSDLWHLGASMPVSPTLTLSGQVVTLRYKNASDYNATLMALRATYAFSKRTNVFAQVGHIKNNKASAVALSGGSPGSSPVAGASQTGLNIGFQTAF</sequence>
<dbReference type="InterPro" id="IPR023614">
    <property type="entry name" value="Porin_dom_sf"/>
</dbReference>
<dbReference type="EMBL" id="JBHTCA010000022">
    <property type="protein sequence ID" value="MFC7411009.1"/>
    <property type="molecule type" value="Genomic_DNA"/>
</dbReference>
<feature type="domain" description="Porin" evidence="2">
    <location>
        <begin position="5"/>
        <end position="99"/>
    </location>
</feature>
<evidence type="ECO:0000313" key="4">
    <source>
        <dbReference type="Proteomes" id="UP001596501"/>
    </source>
</evidence>